<dbReference type="PANTHER" id="PTHR34153:SF2">
    <property type="entry name" value="SI:CH211-262H13.3-RELATED"/>
    <property type="match status" value="1"/>
</dbReference>
<dbReference type="Proteomes" id="UP001497644">
    <property type="component" value="Unassembled WGS sequence"/>
</dbReference>
<accession>A0AAV2MW74</accession>
<evidence type="ECO:0000313" key="3">
    <source>
        <dbReference type="Proteomes" id="UP001497644"/>
    </source>
</evidence>
<protein>
    <recommendedName>
        <fullName evidence="1">DUF4806 domain-containing protein</fullName>
    </recommendedName>
</protein>
<organism evidence="2 3">
    <name type="scientific">Lasius platythorax</name>
    <dbReference type="NCBI Taxonomy" id="488582"/>
    <lineage>
        <taxon>Eukaryota</taxon>
        <taxon>Metazoa</taxon>
        <taxon>Ecdysozoa</taxon>
        <taxon>Arthropoda</taxon>
        <taxon>Hexapoda</taxon>
        <taxon>Insecta</taxon>
        <taxon>Pterygota</taxon>
        <taxon>Neoptera</taxon>
        <taxon>Endopterygota</taxon>
        <taxon>Hymenoptera</taxon>
        <taxon>Apocrita</taxon>
        <taxon>Aculeata</taxon>
        <taxon>Formicoidea</taxon>
        <taxon>Formicidae</taxon>
        <taxon>Formicinae</taxon>
        <taxon>Lasius</taxon>
        <taxon>Lasius</taxon>
    </lineage>
</organism>
<comment type="caution">
    <text evidence="2">The sequence shown here is derived from an EMBL/GenBank/DDBJ whole genome shotgun (WGS) entry which is preliminary data.</text>
</comment>
<sequence length="117" mass="13705">MWQYTDSLQELTTSVNCILTNDKVTHQVEEEASFFTMFDILLKNEEDLIRVDKYLNKEKNFNVAINELSKIGGNSIYNFTQRALNMLITNDLAATYSWLGWRAKKTFNKLKLADLNW</sequence>
<feature type="domain" description="DUF4806" evidence="1">
    <location>
        <begin position="42"/>
        <end position="109"/>
    </location>
</feature>
<gene>
    <name evidence="2" type="ORF">LPLAT_LOCUS5272</name>
</gene>
<dbReference type="Pfam" id="PF16064">
    <property type="entry name" value="DUF4806"/>
    <property type="match status" value="1"/>
</dbReference>
<evidence type="ECO:0000313" key="2">
    <source>
        <dbReference type="EMBL" id="CAL1671852.1"/>
    </source>
</evidence>
<dbReference type="PANTHER" id="PTHR34153">
    <property type="entry name" value="SI:CH211-262H13.3-RELATED-RELATED"/>
    <property type="match status" value="1"/>
</dbReference>
<proteinExistence type="predicted"/>
<evidence type="ECO:0000259" key="1">
    <source>
        <dbReference type="Pfam" id="PF16064"/>
    </source>
</evidence>
<name>A0AAV2MW74_9HYME</name>
<dbReference type="InterPro" id="IPR032071">
    <property type="entry name" value="DUF4806"/>
</dbReference>
<dbReference type="AlphaFoldDB" id="A0AAV2MW74"/>
<dbReference type="EMBL" id="CAXIPU020000424">
    <property type="protein sequence ID" value="CAL1671852.1"/>
    <property type="molecule type" value="Genomic_DNA"/>
</dbReference>
<keyword evidence="3" id="KW-1185">Reference proteome</keyword>
<reference evidence="2" key="1">
    <citation type="submission" date="2024-04" db="EMBL/GenBank/DDBJ databases">
        <authorList>
            <consortium name="Molecular Ecology Group"/>
        </authorList>
    </citation>
    <scope>NUCLEOTIDE SEQUENCE</scope>
</reference>